<evidence type="ECO:0000256" key="9">
    <source>
        <dbReference type="ARBA" id="ARBA00023264"/>
    </source>
</evidence>
<keyword evidence="11" id="KW-1185">Reference proteome</keyword>
<dbReference type="AlphaFoldDB" id="A0A810Q7Q8"/>
<dbReference type="Gene3D" id="3.40.50.1970">
    <property type="match status" value="1"/>
</dbReference>
<dbReference type="CDD" id="cd08175">
    <property type="entry name" value="G1PDH"/>
    <property type="match status" value="1"/>
</dbReference>
<keyword evidence="6" id="KW-0520">NAD</keyword>
<sequence>MKMPKEARELADYLDRPLTCGCGREHYAPLKAVSIRKDAIEDLPAYVKKLGFQHPYLICDLVTYEIAGKRCAEVLSAAGCHAQTQVLTHVGFDEATVGELLIHMPADCDLCVAVGTGAINDMTRFFSHRMGRPFFTVATAAPMDGFASSIAAINVNSLKTTFQAQTPTVILGDTEILKNAPYRMIAAGLGDLLGKFTCLCDWKLSRLINREHYCENIAGLVESCVQNVLKDAGKAKDRDPEVLGKIMEGLVLTGVAMSLYGNSRPASGCEHHMSHYWEMWFEQRGLRPVPHGTQVGVATVLVLKLAEKLRGTKVDFDAARESARSYSPEAWERAIHRAYGPAAEGVIALEEASRKNESAGRLARIDAIQSHWEEITALLAELPGSAEVMELLRSLQSPCLPEEIGVDGRLLRDTLLYAKEVRPRYTLLQMAWDLGVLERLSDDLISNLQH</sequence>
<evidence type="ECO:0000256" key="8">
    <source>
        <dbReference type="ARBA" id="ARBA00023209"/>
    </source>
</evidence>
<dbReference type="GO" id="GO:0046872">
    <property type="term" value="F:metal ion binding"/>
    <property type="evidence" value="ECO:0007669"/>
    <property type="project" value="UniProtKB-KW"/>
</dbReference>
<dbReference type="Proteomes" id="UP000679848">
    <property type="component" value="Chromosome"/>
</dbReference>
<dbReference type="SUPFAM" id="SSF56796">
    <property type="entry name" value="Dehydroquinate synthase-like"/>
    <property type="match status" value="1"/>
</dbReference>
<dbReference type="InterPro" id="IPR016205">
    <property type="entry name" value="Glycerol_DH"/>
</dbReference>
<keyword evidence="3" id="KW-0479">Metal-binding</keyword>
<evidence type="ECO:0000256" key="4">
    <source>
        <dbReference type="ARBA" id="ARBA00022857"/>
    </source>
</evidence>
<evidence type="ECO:0000256" key="3">
    <source>
        <dbReference type="ARBA" id="ARBA00022723"/>
    </source>
</evidence>
<protein>
    <submittedName>
        <fullName evidence="10">3-dehydroquinate synthase</fullName>
    </submittedName>
</protein>
<evidence type="ECO:0000256" key="5">
    <source>
        <dbReference type="ARBA" id="ARBA00023002"/>
    </source>
</evidence>
<evidence type="ECO:0000256" key="7">
    <source>
        <dbReference type="ARBA" id="ARBA00023098"/>
    </source>
</evidence>
<dbReference type="Gene3D" id="1.20.1090.10">
    <property type="entry name" value="Dehydroquinate synthase-like - alpha domain"/>
    <property type="match status" value="1"/>
</dbReference>
<keyword evidence="7" id="KW-0443">Lipid metabolism</keyword>
<evidence type="ECO:0000313" key="10">
    <source>
        <dbReference type="EMBL" id="BCK84309.1"/>
    </source>
</evidence>
<dbReference type="PANTHER" id="PTHR43616:SF5">
    <property type="entry name" value="GLYCEROL DEHYDROGENASE 1"/>
    <property type="match status" value="1"/>
</dbReference>
<dbReference type="RefSeq" id="WP_213543094.1">
    <property type="nucleotide sequence ID" value="NZ_AP023420.1"/>
</dbReference>
<keyword evidence="1" id="KW-0963">Cytoplasm</keyword>
<evidence type="ECO:0000256" key="1">
    <source>
        <dbReference type="ARBA" id="ARBA00022490"/>
    </source>
</evidence>
<evidence type="ECO:0000313" key="11">
    <source>
        <dbReference type="Proteomes" id="UP000679848"/>
    </source>
</evidence>
<keyword evidence="8" id="KW-0594">Phospholipid biosynthesis</keyword>
<gene>
    <name evidence="10" type="ORF">MM59RIKEN_16280</name>
</gene>
<reference evidence="10" key="1">
    <citation type="submission" date="2020-09" db="EMBL/GenBank/DDBJ databases">
        <title>New species isolated from human feces.</title>
        <authorList>
            <person name="Kitahara M."/>
            <person name="Shigeno Y."/>
            <person name="Shime M."/>
            <person name="Matsumoto Y."/>
            <person name="Nakamura S."/>
            <person name="Motooka D."/>
            <person name="Fukuoka S."/>
            <person name="Nishikawa H."/>
            <person name="Benno Y."/>
        </authorList>
    </citation>
    <scope>NUCLEOTIDE SEQUENCE</scope>
    <source>
        <strain evidence="10">MM59</strain>
    </source>
</reference>
<dbReference type="Pfam" id="PF13685">
    <property type="entry name" value="Fe-ADH_2"/>
    <property type="match status" value="1"/>
</dbReference>
<dbReference type="KEGG" id="pfaa:MM59RIKEN_16280"/>
<dbReference type="GO" id="GO:0008654">
    <property type="term" value="P:phospholipid biosynthetic process"/>
    <property type="evidence" value="ECO:0007669"/>
    <property type="project" value="UniProtKB-KW"/>
</dbReference>
<name>A0A810Q7Q8_9FIRM</name>
<accession>A0A810Q7Q8</accession>
<evidence type="ECO:0000256" key="2">
    <source>
        <dbReference type="ARBA" id="ARBA00022516"/>
    </source>
</evidence>
<dbReference type="InterPro" id="IPR032837">
    <property type="entry name" value="G1PDH"/>
</dbReference>
<dbReference type="GO" id="GO:0016614">
    <property type="term" value="F:oxidoreductase activity, acting on CH-OH group of donors"/>
    <property type="evidence" value="ECO:0007669"/>
    <property type="project" value="InterPro"/>
</dbReference>
<keyword evidence="9" id="KW-1208">Phospholipid metabolism</keyword>
<keyword evidence="5" id="KW-0560">Oxidoreductase</keyword>
<keyword evidence="4" id="KW-0521">NADP</keyword>
<dbReference type="EMBL" id="AP023420">
    <property type="protein sequence ID" value="BCK84309.1"/>
    <property type="molecule type" value="Genomic_DNA"/>
</dbReference>
<keyword evidence="2" id="KW-0444">Lipid biosynthesis</keyword>
<dbReference type="PANTHER" id="PTHR43616">
    <property type="entry name" value="GLYCEROL DEHYDROGENASE"/>
    <property type="match status" value="1"/>
</dbReference>
<organism evidence="10 11">
    <name type="scientific">Pusillibacter faecalis</name>
    <dbReference type="NCBI Taxonomy" id="2714358"/>
    <lineage>
        <taxon>Bacteria</taxon>
        <taxon>Bacillati</taxon>
        <taxon>Bacillota</taxon>
        <taxon>Clostridia</taxon>
        <taxon>Eubacteriales</taxon>
        <taxon>Oscillospiraceae</taxon>
        <taxon>Pusillibacter</taxon>
    </lineage>
</organism>
<evidence type="ECO:0000256" key="6">
    <source>
        <dbReference type="ARBA" id="ARBA00023027"/>
    </source>
</evidence>
<proteinExistence type="predicted"/>